<keyword evidence="5" id="KW-0408">Iron</keyword>
<dbReference type="GO" id="GO:0051213">
    <property type="term" value="F:dioxygenase activity"/>
    <property type="evidence" value="ECO:0007669"/>
    <property type="project" value="UniProtKB-KW"/>
</dbReference>
<sequence>MSSTPNFSLTKLSPFFGAQISDISMHEPLSTDVIQQLEDALAEHQVLVFPNQTLSSEDILRVGRYFGQLTVHPFAENSEQHPELIVFDYKDGNPPVLTDRWHSDESYKAAPPKATMLYARVVPEIGGDTCFSSMTTAYDFLSTKMQTYVQGLSAIHDFSPYKFLFPNTPSGQAMLRQKEAEYPPIAHPIVTVHPMTGKRALFINQSYTRAIQGMSQRDSDALLAQLFQVTSVLEYQYRHRWQPNMLVLWDNRSVQHAAVHDYYPNHRHMERVTIAGCQPIAAFEPIDSSELQTFKVPPYDHDDSRRARRQFELDVQ</sequence>
<accession>A0ABS3A4L9</accession>
<dbReference type="Proteomes" id="UP000779070">
    <property type="component" value="Unassembled WGS sequence"/>
</dbReference>
<dbReference type="PANTHER" id="PTHR30468">
    <property type="entry name" value="ALPHA-KETOGLUTARATE-DEPENDENT SULFONATE DIOXYGENASE"/>
    <property type="match status" value="1"/>
</dbReference>
<feature type="domain" description="TauD/TfdA-like" evidence="6">
    <location>
        <begin position="10"/>
        <end position="273"/>
    </location>
</feature>
<evidence type="ECO:0000313" key="8">
    <source>
        <dbReference type="Proteomes" id="UP000779070"/>
    </source>
</evidence>
<dbReference type="PANTHER" id="PTHR30468:SF1">
    <property type="entry name" value="ALPHA-KETOGLUTARATE-DEPENDENT SULFONATE DIOXYGENASE"/>
    <property type="match status" value="1"/>
</dbReference>
<evidence type="ECO:0000256" key="5">
    <source>
        <dbReference type="ARBA" id="ARBA00023004"/>
    </source>
</evidence>
<protein>
    <submittedName>
        <fullName evidence="7">TauD/TfdA family dioxygenase</fullName>
    </submittedName>
</protein>
<dbReference type="InterPro" id="IPR042098">
    <property type="entry name" value="TauD-like_sf"/>
</dbReference>
<comment type="caution">
    <text evidence="7">The sequence shown here is derived from an EMBL/GenBank/DDBJ whole genome shotgun (WGS) entry which is preliminary data.</text>
</comment>
<dbReference type="Gene3D" id="3.60.130.10">
    <property type="entry name" value="Clavaminate synthase-like"/>
    <property type="match status" value="1"/>
</dbReference>
<keyword evidence="8" id="KW-1185">Reference proteome</keyword>
<dbReference type="EMBL" id="JAFHLB010000025">
    <property type="protein sequence ID" value="MBN3579431.1"/>
    <property type="molecule type" value="Genomic_DNA"/>
</dbReference>
<keyword evidence="2" id="KW-0479">Metal-binding</keyword>
<evidence type="ECO:0000256" key="1">
    <source>
        <dbReference type="ARBA" id="ARBA00005896"/>
    </source>
</evidence>
<keyword evidence="3 7" id="KW-0223">Dioxygenase</keyword>
<gene>
    <name evidence="7" type="ORF">JYA62_17350</name>
</gene>
<evidence type="ECO:0000256" key="3">
    <source>
        <dbReference type="ARBA" id="ARBA00022964"/>
    </source>
</evidence>
<reference evidence="7 8" key="1">
    <citation type="submission" date="2021-02" db="EMBL/GenBank/DDBJ databases">
        <title>Draft Genome Sequences of 5 Vibrio neptunius Strains Isolated From of Bivalve Hatcheries.</title>
        <authorList>
            <person name="Galvis F."/>
            <person name="Barja J.L."/>
            <person name="Lemos M.L."/>
            <person name="Balado M."/>
        </authorList>
    </citation>
    <scope>NUCLEOTIDE SEQUENCE [LARGE SCALE GENOMIC DNA]</scope>
    <source>
        <strain evidence="7 8">PP-145.98</strain>
    </source>
</reference>
<evidence type="ECO:0000256" key="4">
    <source>
        <dbReference type="ARBA" id="ARBA00023002"/>
    </source>
</evidence>
<organism evidence="7 8">
    <name type="scientific">Vibrio neptunius</name>
    <dbReference type="NCBI Taxonomy" id="170651"/>
    <lineage>
        <taxon>Bacteria</taxon>
        <taxon>Pseudomonadati</taxon>
        <taxon>Pseudomonadota</taxon>
        <taxon>Gammaproteobacteria</taxon>
        <taxon>Vibrionales</taxon>
        <taxon>Vibrionaceae</taxon>
        <taxon>Vibrio</taxon>
    </lineage>
</organism>
<evidence type="ECO:0000256" key="2">
    <source>
        <dbReference type="ARBA" id="ARBA00022723"/>
    </source>
</evidence>
<proteinExistence type="inferred from homology"/>
<comment type="similarity">
    <text evidence="1">Belongs to the TfdA dioxygenase family.</text>
</comment>
<dbReference type="SUPFAM" id="SSF51197">
    <property type="entry name" value="Clavaminate synthase-like"/>
    <property type="match status" value="1"/>
</dbReference>
<evidence type="ECO:0000259" key="6">
    <source>
        <dbReference type="Pfam" id="PF02668"/>
    </source>
</evidence>
<dbReference type="RefSeq" id="WP_206371385.1">
    <property type="nucleotide sequence ID" value="NZ_CAWPTM010000098.1"/>
</dbReference>
<name>A0ABS3A4L9_9VIBR</name>
<dbReference type="Pfam" id="PF02668">
    <property type="entry name" value="TauD"/>
    <property type="match status" value="1"/>
</dbReference>
<dbReference type="InterPro" id="IPR051323">
    <property type="entry name" value="AtsK-like"/>
</dbReference>
<keyword evidence="4" id="KW-0560">Oxidoreductase</keyword>
<evidence type="ECO:0000313" key="7">
    <source>
        <dbReference type="EMBL" id="MBN3579431.1"/>
    </source>
</evidence>
<dbReference type="InterPro" id="IPR003819">
    <property type="entry name" value="TauD/TfdA-like"/>
</dbReference>